<evidence type="ECO:0000313" key="7">
    <source>
        <dbReference type="EMBL" id="KAK8935320.1"/>
    </source>
</evidence>
<dbReference type="GO" id="GO:0005783">
    <property type="term" value="C:endoplasmic reticulum"/>
    <property type="evidence" value="ECO:0007669"/>
    <property type="project" value="UniProtKB-ARBA"/>
</dbReference>
<dbReference type="PROSITE" id="PS00636">
    <property type="entry name" value="DNAJ_1"/>
    <property type="match status" value="1"/>
</dbReference>
<dbReference type="InterPro" id="IPR036869">
    <property type="entry name" value="J_dom_sf"/>
</dbReference>
<sequence>MPAQGFSAKAEKKGDAAAKHQQQRRDPYEVLGVPRNCKEQEIKSAYRRMALKYHPDKNQNDPVAADIFNEITYSYNILSDPDKRRHYDTSGFQAIDSESQELELDLSSLGALNTMLAALFSKLGVPIKTTVSATVLEEALHGSVTVRSLEFGKPLRRKVEKQCAHFYSVLVTERESQMGLVCRVRSRGNSKFKLLYFEHDDNGGLNLALQEDSTKAGKVSTAGMFFLRFPVYRFEQTKSMAITKDPDAAFFKKLDGFQPCEITELKIGTHIFAVYGDNFFSSAVYTIEFLCGEAFYSEKEELRDVEAKILAKRTELSKFESEYREVLAQFTEMTKRYAQEVEEIDELLRKRNTIHASYTAVPPISRSSSSSKLRSSFRGSAAEEDEAREKKPRDGWRKKKWFKPHLKVSKRKPC</sequence>
<feature type="compositionally biased region" description="Basic and acidic residues" evidence="5">
    <location>
        <begin position="9"/>
        <end position="28"/>
    </location>
</feature>
<dbReference type="PANTHER" id="PTHR44272">
    <property type="entry name" value="DNAJ DOMAIN (PROKARYOTIC HEAT SHOCK PROTEIN)"/>
    <property type="match status" value="1"/>
</dbReference>
<dbReference type="EMBL" id="JBBWWQ010000011">
    <property type="protein sequence ID" value="KAK8935320.1"/>
    <property type="molecule type" value="Genomic_DNA"/>
</dbReference>
<keyword evidence="2 4" id="KW-0175">Coiled coil</keyword>
<name>A0AAP0BCM0_9ASPA</name>
<dbReference type="InterPro" id="IPR052812">
    <property type="entry name" value="Plant_DnaJ_domain"/>
</dbReference>
<reference evidence="7 8" key="1">
    <citation type="journal article" date="2022" name="Nat. Plants">
        <title>Genomes of leafy and leafless Platanthera orchids illuminate the evolution of mycoheterotrophy.</title>
        <authorList>
            <person name="Li M.H."/>
            <person name="Liu K.W."/>
            <person name="Li Z."/>
            <person name="Lu H.C."/>
            <person name="Ye Q.L."/>
            <person name="Zhang D."/>
            <person name="Wang J.Y."/>
            <person name="Li Y.F."/>
            <person name="Zhong Z.M."/>
            <person name="Liu X."/>
            <person name="Yu X."/>
            <person name="Liu D.K."/>
            <person name="Tu X.D."/>
            <person name="Liu B."/>
            <person name="Hao Y."/>
            <person name="Liao X.Y."/>
            <person name="Jiang Y.T."/>
            <person name="Sun W.H."/>
            <person name="Chen J."/>
            <person name="Chen Y.Q."/>
            <person name="Ai Y."/>
            <person name="Zhai J.W."/>
            <person name="Wu S.S."/>
            <person name="Zhou Z."/>
            <person name="Hsiao Y.Y."/>
            <person name="Wu W.L."/>
            <person name="Chen Y.Y."/>
            <person name="Lin Y.F."/>
            <person name="Hsu J.L."/>
            <person name="Li C.Y."/>
            <person name="Wang Z.W."/>
            <person name="Zhao X."/>
            <person name="Zhong W.Y."/>
            <person name="Ma X.K."/>
            <person name="Ma L."/>
            <person name="Huang J."/>
            <person name="Chen G.Z."/>
            <person name="Huang M.Z."/>
            <person name="Huang L."/>
            <person name="Peng D.H."/>
            <person name="Luo Y.B."/>
            <person name="Zou S.Q."/>
            <person name="Chen S.P."/>
            <person name="Lan S."/>
            <person name="Tsai W.C."/>
            <person name="Van de Peer Y."/>
            <person name="Liu Z.J."/>
        </authorList>
    </citation>
    <scope>NUCLEOTIDE SEQUENCE [LARGE SCALE GENOMIC DNA]</scope>
    <source>
        <strain evidence="7">Lor287</strain>
    </source>
</reference>
<evidence type="ECO:0000256" key="5">
    <source>
        <dbReference type="SAM" id="MobiDB-lite"/>
    </source>
</evidence>
<keyword evidence="8" id="KW-1185">Reference proteome</keyword>
<dbReference type="PANTHER" id="PTHR44272:SF2">
    <property type="entry name" value="CHAPERONE PROTEIN DNAJ 16"/>
    <property type="match status" value="1"/>
</dbReference>
<feature type="compositionally biased region" description="Low complexity" evidence="5">
    <location>
        <begin position="365"/>
        <end position="380"/>
    </location>
</feature>
<evidence type="ECO:0000256" key="3">
    <source>
        <dbReference type="ARBA" id="ARBA00023136"/>
    </source>
</evidence>
<dbReference type="CDD" id="cd06257">
    <property type="entry name" value="DnaJ"/>
    <property type="match status" value="1"/>
</dbReference>
<dbReference type="SMART" id="SM00271">
    <property type="entry name" value="DnaJ"/>
    <property type="match status" value="1"/>
</dbReference>
<proteinExistence type="predicted"/>
<dbReference type="PRINTS" id="PR00625">
    <property type="entry name" value="JDOMAIN"/>
</dbReference>
<dbReference type="Proteomes" id="UP001418222">
    <property type="component" value="Unassembled WGS sequence"/>
</dbReference>
<comment type="subcellular location">
    <subcellularLocation>
        <location evidence="1">Membrane</location>
    </subcellularLocation>
</comment>
<dbReference type="SUPFAM" id="SSF46565">
    <property type="entry name" value="Chaperone J-domain"/>
    <property type="match status" value="1"/>
</dbReference>
<comment type="caution">
    <text evidence="7">The sequence shown here is derived from an EMBL/GenBank/DDBJ whole genome shotgun (WGS) entry which is preliminary data.</text>
</comment>
<dbReference type="InterPro" id="IPR001623">
    <property type="entry name" value="DnaJ_domain"/>
</dbReference>
<dbReference type="AlphaFoldDB" id="A0AAP0BCM0"/>
<evidence type="ECO:0000313" key="8">
    <source>
        <dbReference type="Proteomes" id="UP001418222"/>
    </source>
</evidence>
<evidence type="ECO:0000256" key="4">
    <source>
        <dbReference type="SAM" id="Coils"/>
    </source>
</evidence>
<evidence type="ECO:0000256" key="1">
    <source>
        <dbReference type="ARBA" id="ARBA00004370"/>
    </source>
</evidence>
<dbReference type="PROSITE" id="PS50076">
    <property type="entry name" value="DNAJ_2"/>
    <property type="match status" value="1"/>
</dbReference>
<feature type="domain" description="J" evidence="6">
    <location>
        <begin position="26"/>
        <end position="91"/>
    </location>
</feature>
<gene>
    <name evidence="7" type="primary">ATJ16</name>
    <name evidence="7" type="ORF">KSP39_PZI013507</name>
</gene>
<dbReference type="GO" id="GO:0016020">
    <property type="term" value="C:membrane"/>
    <property type="evidence" value="ECO:0007669"/>
    <property type="project" value="UniProtKB-SubCell"/>
</dbReference>
<dbReference type="FunFam" id="1.10.287.110:FF:000097">
    <property type="entry name" value="Chaperone protein dnaJ 16"/>
    <property type="match status" value="1"/>
</dbReference>
<organism evidence="7 8">
    <name type="scientific">Platanthera zijinensis</name>
    <dbReference type="NCBI Taxonomy" id="2320716"/>
    <lineage>
        <taxon>Eukaryota</taxon>
        <taxon>Viridiplantae</taxon>
        <taxon>Streptophyta</taxon>
        <taxon>Embryophyta</taxon>
        <taxon>Tracheophyta</taxon>
        <taxon>Spermatophyta</taxon>
        <taxon>Magnoliopsida</taxon>
        <taxon>Liliopsida</taxon>
        <taxon>Asparagales</taxon>
        <taxon>Orchidaceae</taxon>
        <taxon>Orchidoideae</taxon>
        <taxon>Orchideae</taxon>
        <taxon>Orchidinae</taxon>
        <taxon>Platanthera</taxon>
    </lineage>
</organism>
<evidence type="ECO:0000259" key="6">
    <source>
        <dbReference type="PROSITE" id="PS50076"/>
    </source>
</evidence>
<protein>
    <submittedName>
        <fullName evidence="7">Chaperone protein dnaJ 16</fullName>
    </submittedName>
</protein>
<accession>A0AAP0BCM0</accession>
<evidence type="ECO:0000256" key="2">
    <source>
        <dbReference type="ARBA" id="ARBA00023054"/>
    </source>
</evidence>
<dbReference type="Gene3D" id="1.10.287.110">
    <property type="entry name" value="DnaJ domain"/>
    <property type="match status" value="1"/>
</dbReference>
<dbReference type="Pfam" id="PF00226">
    <property type="entry name" value="DnaJ"/>
    <property type="match status" value="1"/>
</dbReference>
<feature type="compositionally biased region" description="Basic residues" evidence="5">
    <location>
        <begin position="396"/>
        <end position="414"/>
    </location>
</feature>
<feature type="coiled-coil region" evidence="4">
    <location>
        <begin position="302"/>
        <end position="350"/>
    </location>
</feature>
<dbReference type="InterPro" id="IPR018253">
    <property type="entry name" value="DnaJ_domain_CS"/>
</dbReference>
<feature type="region of interest" description="Disordered" evidence="5">
    <location>
        <begin position="362"/>
        <end position="414"/>
    </location>
</feature>
<feature type="region of interest" description="Disordered" evidence="5">
    <location>
        <begin position="1"/>
        <end position="28"/>
    </location>
</feature>
<keyword evidence="3" id="KW-0472">Membrane</keyword>